<dbReference type="RefSeq" id="WP_115558057.1">
    <property type="nucleotide sequence ID" value="NZ_CP031376.1"/>
</dbReference>
<dbReference type="EMBL" id="CP031376">
    <property type="protein sequence ID" value="AXK51147.1"/>
    <property type="molecule type" value="Genomic_DNA"/>
</dbReference>
<sequence>MNNKKDLQDNDLLQEIDREKLFSEIQDNKMKDSDKGSFVAAIMENYFLDNDNINFLEDYGYGFWNFLEGENCICLSEKKFGDCCKPKLKKNDKIEYLSLVESLDSEENYKIYLKNLEPILSKVIEKNNKNSKCQFPDCKNLAVENNLFSDIDLDKNEFLSTAKKNIIDSKFTMGENFFNPLVSDIFNFYGLCAEHDTATSQNNLKIGINSTELEKALFNLRTVIYKKIKIEVTYYTLYEEFINNYLNVTKTGYQAMMVFKMRKIINSVKEIRDIFSNLFEAIKNNNLSAISFVDYDLKKQDNFQIRDLINFQVTPKSYTVINSVNNPLINEEMAVINVIQSKKSTFVSFMYLKKSEKIKKYFEEWSEINEEKAQNLEPWVTNNSLILSKTF</sequence>
<name>A0A345Z3G8_9MOLU</name>
<dbReference type="Proteomes" id="UP000254792">
    <property type="component" value="Chromosome"/>
</dbReference>
<evidence type="ECO:0000313" key="2">
    <source>
        <dbReference type="Proteomes" id="UP000254792"/>
    </source>
</evidence>
<dbReference type="KEGG" id="salx:SALLE_v1c04730"/>
<proteinExistence type="predicted"/>
<dbReference type="OrthoDB" id="390238at2"/>
<organism evidence="1 2">
    <name type="scientific">Spiroplasma alleghenense</name>
    <dbReference type="NCBI Taxonomy" id="216931"/>
    <lineage>
        <taxon>Bacteria</taxon>
        <taxon>Bacillati</taxon>
        <taxon>Mycoplasmatota</taxon>
        <taxon>Mollicutes</taxon>
        <taxon>Entomoplasmatales</taxon>
        <taxon>Spiroplasmataceae</taxon>
        <taxon>Spiroplasma</taxon>
    </lineage>
</organism>
<reference evidence="1 2" key="1">
    <citation type="submission" date="2018-07" db="EMBL/GenBank/DDBJ databases">
        <title>Complete genome sequence of Spiroplasma alleghenense PLHS-1 (ATCC 51752).</title>
        <authorList>
            <person name="Chou L."/>
            <person name="Lee T.-Y."/>
            <person name="Tsai Y.-M."/>
            <person name="Kuo C.-H."/>
        </authorList>
    </citation>
    <scope>NUCLEOTIDE SEQUENCE [LARGE SCALE GENOMIC DNA]</scope>
    <source>
        <strain evidence="1 2">PLHS-1</strain>
    </source>
</reference>
<evidence type="ECO:0000313" key="1">
    <source>
        <dbReference type="EMBL" id="AXK51147.1"/>
    </source>
</evidence>
<protein>
    <submittedName>
        <fullName evidence="1">Uncharacterized protein</fullName>
    </submittedName>
</protein>
<gene>
    <name evidence="1" type="ORF">SALLE_v1c04730</name>
</gene>
<dbReference type="AlphaFoldDB" id="A0A345Z3G8"/>
<accession>A0A345Z3G8</accession>
<keyword evidence="2" id="KW-1185">Reference proteome</keyword>